<dbReference type="EMBL" id="LBFI01000049">
    <property type="protein sequence ID" value="KKM44918.1"/>
    <property type="molecule type" value="Genomic_DNA"/>
</dbReference>
<gene>
    <name evidence="1" type="ORF">VT73_07225</name>
</gene>
<keyword evidence="2" id="KW-1185">Reference proteome</keyword>
<name>A0A0U1PSQ2_9MICO</name>
<dbReference type="PATRIC" id="fig|145458.8.peg.1658"/>
<proteinExistence type="predicted"/>
<evidence type="ECO:0000313" key="2">
    <source>
        <dbReference type="Proteomes" id="UP000052979"/>
    </source>
</evidence>
<dbReference type="Proteomes" id="UP000052979">
    <property type="component" value="Unassembled WGS sequence"/>
</dbReference>
<sequence length="95" mass="10482">MSGCDYSVAAPEAGGASADGYRSMWGERSLPGTLVIDETDAELLHRAVPEILKALVTLPRRRYGGDYRRYAQDLGLEGARLEFLVDVADMEAERY</sequence>
<accession>A0A0U1PSQ2</accession>
<comment type="caution">
    <text evidence="1">The sequence shown here is derived from an EMBL/GenBank/DDBJ whole genome shotgun (WGS) entry which is preliminary data.</text>
</comment>
<organism evidence="1 2">
    <name type="scientific">Rathayibacter toxicus</name>
    <dbReference type="NCBI Taxonomy" id="145458"/>
    <lineage>
        <taxon>Bacteria</taxon>
        <taxon>Bacillati</taxon>
        <taxon>Actinomycetota</taxon>
        <taxon>Actinomycetes</taxon>
        <taxon>Micrococcales</taxon>
        <taxon>Microbacteriaceae</taxon>
        <taxon>Rathayibacter</taxon>
    </lineage>
</organism>
<dbReference type="KEGG" id="rtc:APU90_07060"/>
<reference evidence="1 2" key="1">
    <citation type="submission" date="2015-04" db="EMBL/GenBank/DDBJ databases">
        <title>Draft genome sequence of Rathayibacter toxicus strain FH-142 (AKA 70134 or CS 32), a Western Australian isolate.</title>
        <authorList>
            <consortium name="Consortium for Microbial Forensics and Genomics (microFORGE)"/>
            <person name="Knight B.M."/>
            <person name="Roberts D.P."/>
            <person name="Lin D."/>
            <person name="Hari K."/>
            <person name="Fletcher J."/>
            <person name="Melcher U."/>
            <person name="Blagden T."/>
            <person name="Luster D.G."/>
            <person name="Sechler A.J."/>
            <person name="Schneider W.L."/>
            <person name="Winegar R.A."/>
        </authorList>
    </citation>
    <scope>NUCLEOTIDE SEQUENCE [LARGE SCALE GENOMIC DNA]</scope>
    <source>
        <strain evidence="1 2">FH142</strain>
    </source>
</reference>
<dbReference type="RefSeq" id="WP_060578804.1">
    <property type="nucleotide sequence ID" value="NZ_CP010848.1"/>
</dbReference>
<evidence type="ECO:0000313" key="1">
    <source>
        <dbReference type="EMBL" id="KKM44918.1"/>
    </source>
</evidence>
<dbReference type="AlphaFoldDB" id="A0A0U1PSQ2"/>
<protein>
    <submittedName>
        <fullName evidence="1">Uncharacterized protein</fullName>
    </submittedName>
</protein>
<dbReference type="GeneID" id="93666351"/>
<dbReference type="STRING" id="145458.APU90_07060"/>